<organism evidence="2 3">
    <name type="scientific">Rubritalea spongiae</name>
    <dbReference type="NCBI Taxonomy" id="430797"/>
    <lineage>
        <taxon>Bacteria</taxon>
        <taxon>Pseudomonadati</taxon>
        <taxon>Verrucomicrobiota</taxon>
        <taxon>Verrucomicrobiia</taxon>
        <taxon>Verrucomicrobiales</taxon>
        <taxon>Rubritaleaceae</taxon>
        <taxon>Rubritalea</taxon>
    </lineage>
</organism>
<evidence type="ECO:0000259" key="1">
    <source>
        <dbReference type="Pfam" id="PF07589"/>
    </source>
</evidence>
<name>A0ABW5DZ79_9BACT</name>
<protein>
    <submittedName>
        <fullName evidence="2">PEP-CTERM sorting domain-containing protein</fullName>
    </submittedName>
</protein>
<gene>
    <name evidence="2" type="ORF">ACFSQZ_02765</name>
</gene>
<proteinExistence type="predicted"/>
<evidence type="ECO:0000313" key="3">
    <source>
        <dbReference type="Proteomes" id="UP001597297"/>
    </source>
</evidence>
<evidence type="ECO:0000313" key="2">
    <source>
        <dbReference type="EMBL" id="MFD2275381.1"/>
    </source>
</evidence>
<sequence>FPAAECRISLINQRLINLSTRPSIDFGIPNIQLVRSGPANGSVSYTWDSSARSITHDLGTNVGSAVADTLDDTNTFDILGANYTAILTVDEDGDNNTSGPRFDTTSDLSFTATISTAAVPEPSSTVLLSLSALALIARRRK</sequence>
<dbReference type="Pfam" id="PF07589">
    <property type="entry name" value="PEP-CTERM"/>
    <property type="match status" value="1"/>
</dbReference>
<dbReference type="NCBIfam" id="TIGR02595">
    <property type="entry name" value="PEP_CTERM"/>
    <property type="match status" value="1"/>
</dbReference>
<dbReference type="EMBL" id="JBHUJC010000008">
    <property type="protein sequence ID" value="MFD2275381.1"/>
    <property type="molecule type" value="Genomic_DNA"/>
</dbReference>
<comment type="caution">
    <text evidence="2">The sequence shown here is derived from an EMBL/GenBank/DDBJ whole genome shotgun (WGS) entry which is preliminary data.</text>
</comment>
<dbReference type="Proteomes" id="UP001597297">
    <property type="component" value="Unassembled WGS sequence"/>
</dbReference>
<dbReference type="InterPro" id="IPR013424">
    <property type="entry name" value="Ice-binding_C"/>
</dbReference>
<feature type="non-terminal residue" evidence="2">
    <location>
        <position position="1"/>
    </location>
</feature>
<keyword evidence="3" id="KW-1185">Reference proteome</keyword>
<reference evidence="3" key="1">
    <citation type="journal article" date="2019" name="Int. J. Syst. Evol. Microbiol.">
        <title>The Global Catalogue of Microorganisms (GCM) 10K type strain sequencing project: providing services to taxonomists for standard genome sequencing and annotation.</title>
        <authorList>
            <consortium name="The Broad Institute Genomics Platform"/>
            <consortium name="The Broad Institute Genome Sequencing Center for Infectious Disease"/>
            <person name="Wu L."/>
            <person name="Ma J."/>
        </authorList>
    </citation>
    <scope>NUCLEOTIDE SEQUENCE [LARGE SCALE GENOMIC DNA]</scope>
    <source>
        <strain evidence="3">JCM 16545</strain>
    </source>
</reference>
<accession>A0ABW5DZ79</accession>
<feature type="domain" description="Ice-binding protein C-terminal" evidence="1">
    <location>
        <begin position="118"/>
        <end position="140"/>
    </location>
</feature>
<dbReference type="RefSeq" id="WP_377136740.1">
    <property type="nucleotide sequence ID" value="NZ_JBHUJC010000008.1"/>
</dbReference>